<feature type="domain" description="N-acetyltransferase" evidence="1">
    <location>
        <begin position="1"/>
        <end position="149"/>
    </location>
</feature>
<reference evidence="4 5" key="1">
    <citation type="journal article" date="2020" name="Cell Host Microbe">
        <title>Functional and Genomic Variation between Human-Derived Isolates of Lachnospiraceae Reveals Inter- and Intra-Species Diversity.</title>
        <authorList>
            <person name="Sorbara M.T."/>
            <person name="Littmann E.R."/>
            <person name="Fontana E."/>
            <person name="Moody T.U."/>
            <person name="Kohout C.E."/>
            <person name="Gjonbalaj M."/>
            <person name="Eaton V."/>
            <person name="Seok R."/>
            <person name="Leiner I.M."/>
            <person name="Pamer E.G."/>
        </authorList>
    </citation>
    <scope>NUCLEOTIDE SEQUENCE [LARGE SCALE GENOMIC DNA]</scope>
    <source>
        <strain evidence="3 4">MSK.17.11</strain>
        <strain evidence="2 5">MSK.17.38</strain>
    </source>
</reference>
<dbReference type="Proteomes" id="UP000701680">
    <property type="component" value="Unassembled WGS sequence"/>
</dbReference>
<dbReference type="InterPro" id="IPR000182">
    <property type="entry name" value="GNAT_dom"/>
</dbReference>
<evidence type="ECO:0000313" key="2">
    <source>
        <dbReference type="EMBL" id="NSK15188.1"/>
    </source>
</evidence>
<dbReference type="RefSeq" id="WP_173814966.1">
    <property type="nucleotide sequence ID" value="NZ_JAAITX010000007.1"/>
</dbReference>
<evidence type="ECO:0000313" key="5">
    <source>
        <dbReference type="Proteomes" id="UP000701680"/>
    </source>
</evidence>
<gene>
    <name evidence="3" type="ORF">G5A66_09965</name>
    <name evidence="2" type="ORF">G5A75_09990</name>
</gene>
<dbReference type="PROSITE" id="PS51186">
    <property type="entry name" value="GNAT"/>
    <property type="match status" value="1"/>
</dbReference>
<keyword evidence="3" id="KW-0808">Transferase</keyword>
<evidence type="ECO:0000313" key="4">
    <source>
        <dbReference type="Proteomes" id="UP000528555"/>
    </source>
</evidence>
<dbReference type="InterPro" id="IPR016181">
    <property type="entry name" value="Acyl_CoA_acyltransferase"/>
</dbReference>
<dbReference type="EMBL" id="JAAITX010000007">
    <property type="protein sequence ID" value="NVH58961.1"/>
    <property type="molecule type" value="Genomic_DNA"/>
</dbReference>
<organism evidence="3 4">
    <name type="scientific">Dorea phocaeensis</name>
    <dbReference type="NCBI Taxonomy" id="2040291"/>
    <lineage>
        <taxon>Bacteria</taxon>
        <taxon>Bacillati</taxon>
        <taxon>Bacillota</taxon>
        <taxon>Clostridia</taxon>
        <taxon>Lachnospirales</taxon>
        <taxon>Lachnospiraceae</taxon>
        <taxon>Dorea</taxon>
    </lineage>
</organism>
<dbReference type="SUPFAM" id="SSF55729">
    <property type="entry name" value="Acyl-CoA N-acyltransferases (Nat)"/>
    <property type="match status" value="1"/>
</dbReference>
<dbReference type="Proteomes" id="UP000528555">
    <property type="component" value="Unassembled WGS sequence"/>
</dbReference>
<dbReference type="GO" id="GO:0016747">
    <property type="term" value="F:acyltransferase activity, transferring groups other than amino-acyl groups"/>
    <property type="evidence" value="ECO:0007669"/>
    <property type="project" value="InterPro"/>
</dbReference>
<evidence type="ECO:0000259" key="1">
    <source>
        <dbReference type="PROSITE" id="PS51186"/>
    </source>
</evidence>
<accession>A0A850HLS9</accession>
<sequence>MEFTVIKKHQWPEIKEIYMEAFPKRERKPYLALRHSVRTGKAVLMTATEEQKLLGFVVLIPYKNMVMVDYLAVSSKIRSKGTGSYIMENVCRQYADKKIVLLIECLDDQADNREQRIARRKFYMKNGFTSSEIFIEGASGEMEILKFGEKISKEEYLSLQEYALGTLFFKLSKIKITERAAR</sequence>
<comment type="caution">
    <text evidence="3">The sequence shown here is derived from an EMBL/GenBank/DDBJ whole genome shotgun (WGS) entry which is preliminary data.</text>
</comment>
<dbReference type="AlphaFoldDB" id="A0A850HLS9"/>
<evidence type="ECO:0000313" key="3">
    <source>
        <dbReference type="EMBL" id="NVH58961.1"/>
    </source>
</evidence>
<dbReference type="EMBL" id="JAAIUO010000007">
    <property type="protein sequence ID" value="NSK15188.1"/>
    <property type="molecule type" value="Genomic_DNA"/>
</dbReference>
<dbReference type="Gene3D" id="3.40.630.30">
    <property type="match status" value="1"/>
</dbReference>
<protein>
    <submittedName>
        <fullName evidence="3">GNAT family N-acetyltransferase</fullName>
    </submittedName>
</protein>
<proteinExistence type="predicted"/>
<dbReference type="Pfam" id="PF13508">
    <property type="entry name" value="Acetyltransf_7"/>
    <property type="match status" value="1"/>
</dbReference>
<reference evidence="3" key="2">
    <citation type="submission" date="2020-02" db="EMBL/GenBank/DDBJ databases">
        <authorList>
            <person name="Littmann E."/>
            <person name="Sorbara M."/>
        </authorList>
    </citation>
    <scope>NUCLEOTIDE SEQUENCE</scope>
    <source>
        <strain evidence="3">MSK.17.11</strain>
        <strain evidence="2">MSK.17.38</strain>
    </source>
</reference>
<name>A0A850HLS9_9FIRM</name>
<keyword evidence="4" id="KW-1185">Reference proteome</keyword>